<protein>
    <recommendedName>
        <fullName evidence="2">Sushi domain-containing protein</fullName>
    </recommendedName>
</protein>
<reference evidence="3 4" key="1">
    <citation type="journal article" date="2024" name="BMC Biol.">
        <title>Comparative genomics of Ascetosporea gives new insight into the evolutionary basis for animal parasitism in Rhizaria.</title>
        <authorList>
            <person name="Hiltunen Thoren M."/>
            <person name="Onut-Brannstrom I."/>
            <person name="Alfjorden A."/>
            <person name="Peckova H."/>
            <person name="Swords F."/>
            <person name="Hooper C."/>
            <person name="Holzer A.S."/>
            <person name="Bass D."/>
            <person name="Burki F."/>
        </authorList>
    </citation>
    <scope>NUCLEOTIDE SEQUENCE [LARGE SCALE GENOMIC DNA]</scope>
    <source>
        <strain evidence="3">20-A016</strain>
    </source>
</reference>
<dbReference type="EMBL" id="JBDODL010000217">
    <property type="protein sequence ID" value="MES1919175.1"/>
    <property type="molecule type" value="Genomic_DNA"/>
</dbReference>
<evidence type="ECO:0000313" key="3">
    <source>
        <dbReference type="EMBL" id="MES1919175.1"/>
    </source>
</evidence>
<comment type="caution">
    <text evidence="3">The sequence shown here is derived from an EMBL/GenBank/DDBJ whole genome shotgun (WGS) entry which is preliminary data.</text>
</comment>
<evidence type="ECO:0000259" key="2">
    <source>
        <dbReference type="Pfam" id="PF00084"/>
    </source>
</evidence>
<feature type="non-terminal residue" evidence="3">
    <location>
        <position position="1"/>
    </location>
</feature>
<evidence type="ECO:0000313" key="4">
    <source>
        <dbReference type="Proteomes" id="UP001439008"/>
    </source>
</evidence>
<name>A0ABV2AHL5_9EUKA</name>
<dbReference type="InterPro" id="IPR035976">
    <property type="entry name" value="Sushi/SCR/CCP_sf"/>
</dbReference>
<dbReference type="Pfam" id="PF00084">
    <property type="entry name" value="Sushi"/>
    <property type="match status" value="1"/>
</dbReference>
<gene>
    <name evidence="3" type="ORF">MHBO_001039</name>
</gene>
<proteinExistence type="predicted"/>
<evidence type="ECO:0000256" key="1">
    <source>
        <dbReference type="ARBA" id="ARBA00023157"/>
    </source>
</evidence>
<dbReference type="Gene3D" id="2.10.70.10">
    <property type="entry name" value="Complement Module, domain 1"/>
    <property type="match status" value="1"/>
</dbReference>
<dbReference type="Proteomes" id="UP001439008">
    <property type="component" value="Unassembled WGS sequence"/>
</dbReference>
<keyword evidence="4" id="KW-1185">Reference proteome</keyword>
<accession>A0ABV2AHL5</accession>
<keyword evidence="1" id="KW-1015">Disulfide bond</keyword>
<sequence length="314" mass="36561">NCKKYPKEKAKIYCKNNQIYLLNNNENGISNVFSQKLFLEKCFRCDKNAIFNQNLVKFECFSQTENEFKIGEKCKFFCENGFSVFGKNLDHFFVVCTKNGWNYDFEKEISCKIKSNFCFFAGLPLNLISINSTTNGIENKQQINATCTKSGLKALIYCDNGLFKFNGNQNVDENNTNSFCKPRKDCSLESLVELMKRKNFMLTTTNCVLKNQNDKNLEKFCETKCNALNDLNYNKSINLDKRIYCVDFNFMYKDNFGELKSLKLNDGVFECKMKRGKACKLSKIENFHFKKTALEYEKECINGINLDPWEHCVL</sequence>
<feature type="domain" description="Sushi" evidence="2">
    <location>
        <begin position="61"/>
        <end position="106"/>
    </location>
</feature>
<dbReference type="SUPFAM" id="SSF57535">
    <property type="entry name" value="Complement control module/SCR domain"/>
    <property type="match status" value="1"/>
</dbReference>
<organism evidence="3 4">
    <name type="scientific">Bonamia ostreae</name>
    <dbReference type="NCBI Taxonomy" id="126728"/>
    <lineage>
        <taxon>Eukaryota</taxon>
        <taxon>Sar</taxon>
        <taxon>Rhizaria</taxon>
        <taxon>Endomyxa</taxon>
        <taxon>Ascetosporea</taxon>
        <taxon>Haplosporida</taxon>
        <taxon>Bonamia</taxon>
    </lineage>
</organism>
<dbReference type="InterPro" id="IPR000436">
    <property type="entry name" value="Sushi_SCR_CCP_dom"/>
</dbReference>